<name>A0A7S0FJP6_9STRA</name>
<dbReference type="AlphaFoldDB" id="A0A7S0FJP6"/>
<sequence length="160" mass="17778">MTWPKSLSEWKKRYTVVGGLLAIDAGPMLKMYKSKGEYSSAVFETVNSQKVTTKVEAFSLQGASILSDDGEKDHVVRYEGSVLPLTYIVLVVPGPKKRTLLGLSSSPKTVIKLASFQPMNLRCVWEGIQRTIQEQETGQGHDDGQREDGIPQFVCRRNST</sequence>
<protein>
    <submittedName>
        <fullName evidence="1">Uncharacterized protein</fullName>
    </submittedName>
</protein>
<proteinExistence type="predicted"/>
<gene>
    <name evidence="1" type="ORF">MPOL1434_LOCUS3039</name>
</gene>
<organism evidence="1">
    <name type="scientific">Minutocellus polymorphus</name>
    <dbReference type="NCBI Taxonomy" id="265543"/>
    <lineage>
        <taxon>Eukaryota</taxon>
        <taxon>Sar</taxon>
        <taxon>Stramenopiles</taxon>
        <taxon>Ochrophyta</taxon>
        <taxon>Bacillariophyta</taxon>
        <taxon>Mediophyceae</taxon>
        <taxon>Cymatosirophycidae</taxon>
        <taxon>Cymatosirales</taxon>
        <taxon>Cymatosiraceae</taxon>
        <taxon>Minutocellus</taxon>
    </lineage>
</organism>
<accession>A0A7S0FJP6</accession>
<reference evidence="1" key="1">
    <citation type="submission" date="2021-01" db="EMBL/GenBank/DDBJ databases">
        <authorList>
            <person name="Corre E."/>
            <person name="Pelletier E."/>
            <person name="Niang G."/>
            <person name="Scheremetjew M."/>
            <person name="Finn R."/>
            <person name="Kale V."/>
            <person name="Holt S."/>
            <person name="Cochrane G."/>
            <person name="Meng A."/>
            <person name="Brown T."/>
            <person name="Cohen L."/>
        </authorList>
    </citation>
    <scope>NUCLEOTIDE SEQUENCE</scope>
    <source>
        <strain evidence="1">CCMP3303</strain>
    </source>
</reference>
<dbReference type="EMBL" id="HBEJ01005204">
    <property type="protein sequence ID" value="CAD8364625.1"/>
    <property type="molecule type" value="Transcribed_RNA"/>
</dbReference>
<evidence type="ECO:0000313" key="1">
    <source>
        <dbReference type="EMBL" id="CAD8364625.1"/>
    </source>
</evidence>